<protein>
    <submittedName>
        <fullName evidence="1">Uncharacterized protein</fullName>
    </submittedName>
</protein>
<dbReference type="Proteomes" id="UP000070119">
    <property type="component" value="Unassembled WGS sequence"/>
</dbReference>
<evidence type="ECO:0000313" key="2">
    <source>
        <dbReference type="Proteomes" id="UP000070119"/>
    </source>
</evidence>
<organism evidence="1 2">
    <name type="scientific">Burkholderia ubonensis</name>
    <dbReference type="NCBI Taxonomy" id="101571"/>
    <lineage>
        <taxon>Bacteria</taxon>
        <taxon>Pseudomonadati</taxon>
        <taxon>Pseudomonadota</taxon>
        <taxon>Betaproteobacteria</taxon>
        <taxon>Burkholderiales</taxon>
        <taxon>Burkholderiaceae</taxon>
        <taxon>Burkholderia</taxon>
        <taxon>Burkholderia cepacia complex</taxon>
    </lineage>
</organism>
<dbReference type="EMBL" id="LNJU01000002">
    <property type="protein sequence ID" value="KWZ58663.1"/>
    <property type="molecule type" value="Genomic_DNA"/>
</dbReference>
<dbReference type="RefSeq" id="WP_060969790.1">
    <property type="nucleotide sequence ID" value="NZ_LNJU01000002.1"/>
</dbReference>
<dbReference type="AlphaFoldDB" id="A0AA40UXH2"/>
<gene>
    <name evidence="1" type="ORF">WK57_16205</name>
</gene>
<comment type="caution">
    <text evidence="1">The sequence shown here is derived from an EMBL/GenBank/DDBJ whole genome shotgun (WGS) entry which is preliminary data.</text>
</comment>
<proteinExistence type="predicted"/>
<name>A0AA40UXH2_9BURK</name>
<accession>A0AA40UXH2</accession>
<evidence type="ECO:0000313" key="1">
    <source>
        <dbReference type="EMBL" id="KWZ58663.1"/>
    </source>
</evidence>
<sequence>MQDHYGTLVSALEHAESRPLAGADLTFAPAHAALIQANGDIRQADGRVINGTGAEQHAQTPVTAAIGQYEVSTFKGDFAVKTNLALLSPRLDTLGEAAQLLAVKGWFKEAAPIVVPGGRSAALRDPAVVRDESCLH</sequence>
<reference evidence="1 2" key="1">
    <citation type="submission" date="2015-11" db="EMBL/GenBank/DDBJ databases">
        <authorList>
            <person name="Sahl J."/>
            <person name="Wagner D."/>
            <person name="Keim P."/>
        </authorList>
    </citation>
    <scope>NUCLEOTIDE SEQUENCE [LARGE SCALE GENOMIC DNA]</scope>
    <source>
        <strain evidence="1 2">MSMB1157</strain>
    </source>
</reference>